<dbReference type="InterPro" id="IPR029510">
    <property type="entry name" value="Ald_DH_CS_GLU"/>
</dbReference>
<feature type="domain" description="Aldehyde dehydrogenase" evidence="6">
    <location>
        <begin position="21"/>
        <end position="484"/>
    </location>
</feature>
<dbReference type="InterPro" id="IPR015590">
    <property type="entry name" value="Aldehyde_DH_dom"/>
</dbReference>
<protein>
    <submittedName>
        <fullName evidence="7">Aminomuconate-semialdehyde/2-hydroxymuconate-6-semialdehyde dehydrogenase</fullName>
    </submittedName>
</protein>
<evidence type="ECO:0000256" key="5">
    <source>
        <dbReference type="RuleBase" id="RU003345"/>
    </source>
</evidence>
<dbReference type="Pfam" id="PF00171">
    <property type="entry name" value="Aldedh"/>
    <property type="match status" value="1"/>
</dbReference>
<evidence type="ECO:0000256" key="1">
    <source>
        <dbReference type="ARBA" id="ARBA00009986"/>
    </source>
</evidence>
<evidence type="ECO:0000259" key="6">
    <source>
        <dbReference type="Pfam" id="PF00171"/>
    </source>
</evidence>
<dbReference type="PANTHER" id="PTHR43720">
    <property type="entry name" value="2-AMINOMUCONIC SEMIALDEHYDE DEHYDROGENASE"/>
    <property type="match status" value="1"/>
</dbReference>
<evidence type="ECO:0000256" key="2">
    <source>
        <dbReference type="ARBA" id="ARBA00023002"/>
    </source>
</evidence>
<dbReference type="InterPro" id="IPR016161">
    <property type="entry name" value="Ald_DH/histidinol_DH"/>
</dbReference>
<dbReference type="Proteomes" id="UP000292445">
    <property type="component" value="Unassembled WGS sequence"/>
</dbReference>
<dbReference type="SUPFAM" id="SSF53720">
    <property type="entry name" value="ALDH-like"/>
    <property type="match status" value="1"/>
</dbReference>
<dbReference type="Gene3D" id="3.40.605.10">
    <property type="entry name" value="Aldehyde Dehydrogenase, Chain A, domain 1"/>
    <property type="match status" value="1"/>
</dbReference>
<dbReference type="NCBIfam" id="TIGR03216">
    <property type="entry name" value="OH_muco_semi_DH"/>
    <property type="match status" value="1"/>
</dbReference>
<keyword evidence="3" id="KW-0520">NAD</keyword>
<evidence type="ECO:0000313" key="7">
    <source>
        <dbReference type="EMBL" id="RZS85396.1"/>
    </source>
</evidence>
<comment type="similarity">
    <text evidence="1 5">Belongs to the aldehyde dehydrogenase family.</text>
</comment>
<dbReference type="EMBL" id="SGXC01000001">
    <property type="protein sequence ID" value="RZS85396.1"/>
    <property type="molecule type" value="Genomic_DNA"/>
</dbReference>
<dbReference type="FunFam" id="3.40.309.10:FF:000009">
    <property type="entry name" value="Aldehyde dehydrogenase A"/>
    <property type="match status" value="1"/>
</dbReference>
<organism evidence="7 8">
    <name type="scientific">Pigmentiphaga kullae</name>
    <dbReference type="NCBI Taxonomy" id="151784"/>
    <lineage>
        <taxon>Bacteria</taxon>
        <taxon>Pseudomonadati</taxon>
        <taxon>Pseudomonadota</taxon>
        <taxon>Betaproteobacteria</taxon>
        <taxon>Burkholderiales</taxon>
        <taxon>Alcaligenaceae</taxon>
        <taxon>Pigmentiphaga</taxon>
    </lineage>
</organism>
<dbReference type="InterPro" id="IPR016163">
    <property type="entry name" value="Ald_DH_C"/>
</dbReference>
<dbReference type="GO" id="GO:0016620">
    <property type="term" value="F:oxidoreductase activity, acting on the aldehyde or oxo group of donors, NAD or NADP as acceptor"/>
    <property type="evidence" value="ECO:0007669"/>
    <property type="project" value="InterPro"/>
</dbReference>
<sequence>MATPVISAFLDGRHVSRPELRRFEKRDPATDALIAEVEESDTALVDEAVQAALRAARGVAAAASADQRADWLLKIAGAIRRRFDAFVDAEVRDTGKPLSMVRSVEIPRAIATFETFAELLRTHRDDVVVTALPEGRRAVNMTTRLPHGVVAIICPWNFPLVLAVWKIAPALACGNAVVVKPSEETPSSVALLARVIEEIELPKGLFNVVYGFGQDSAGALLAAHPGVNALTFTGETRTGEAIMAAAARGVRPVSLELGGKNAAIVFGSADLDAAIEGSARSAFLNSGQVCFGTERLYVHRPLFERFVDGLSARAAALRMGDPLDPGTTMGPLISRRHRDKVLRACAVARDEGATVHTGGQAPAMAGRLAEGAWMAPTIWTGLDESSTIVRHEVFGPCCHIAPFDDEEEAVHLANDSEYGLAAALWSRDHAQALRVSARLRAGVVWVNAWGIRDLRTPFGGLGRSGIGREGGPASLDFYSQQRNVCSLV</sequence>
<dbReference type="OrthoDB" id="9812625at2"/>
<evidence type="ECO:0000256" key="3">
    <source>
        <dbReference type="ARBA" id="ARBA00023027"/>
    </source>
</evidence>
<dbReference type="InterPro" id="IPR016162">
    <property type="entry name" value="Ald_DH_N"/>
</dbReference>
<feature type="active site" evidence="4">
    <location>
        <position position="256"/>
    </location>
</feature>
<dbReference type="FunFam" id="3.40.605.10:FF:000007">
    <property type="entry name" value="NAD/NADP-dependent betaine aldehyde dehydrogenase"/>
    <property type="match status" value="1"/>
</dbReference>
<dbReference type="InterPro" id="IPR017628">
    <property type="entry name" value="OHmuconic_semiald_DH"/>
</dbReference>
<dbReference type="PANTHER" id="PTHR43720:SF2">
    <property type="entry name" value="2-AMINOMUCONIC SEMIALDEHYDE DEHYDROGENASE"/>
    <property type="match status" value="1"/>
</dbReference>
<dbReference type="Gene3D" id="3.40.309.10">
    <property type="entry name" value="Aldehyde Dehydrogenase, Chain A, domain 2"/>
    <property type="match status" value="1"/>
</dbReference>
<keyword evidence="2 5" id="KW-0560">Oxidoreductase</keyword>
<evidence type="ECO:0000313" key="8">
    <source>
        <dbReference type="Proteomes" id="UP000292445"/>
    </source>
</evidence>
<comment type="caution">
    <text evidence="7">The sequence shown here is derived from an EMBL/GenBank/DDBJ whole genome shotgun (WGS) entry which is preliminary data.</text>
</comment>
<dbReference type="RefSeq" id="WP_130356617.1">
    <property type="nucleotide sequence ID" value="NZ_SGXC01000001.1"/>
</dbReference>
<accession>A0A4Q7NKF4</accession>
<name>A0A4Q7NKF4_9BURK</name>
<gene>
    <name evidence="7" type="ORF">EV675_1420</name>
</gene>
<reference evidence="7 8" key="1">
    <citation type="submission" date="2019-02" db="EMBL/GenBank/DDBJ databases">
        <title>Genomic Encyclopedia of Type Strains, Phase IV (KMG-IV): sequencing the most valuable type-strain genomes for metagenomic binning, comparative biology and taxonomic classification.</title>
        <authorList>
            <person name="Goeker M."/>
        </authorList>
    </citation>
    <scope>NUCLEOTIDE SEQUENCE [LARGE SCALE GENOMIC DNA]</scope>
    <source>
        <strain evidence="7 8">K24</strain>
    </source>
</reference>
<evidence type="ECO:0000256" key="4">
    <source>
        <dbReference type="PROSITE-ProRule" id="PRU10007"/>
    </source>
</evidence>
<dbReference type="PROSITE" id="PS00687">
    <property type="entry name" value="ALDEHYDE_DEHYDR_GLU"/>
    <property type="match status" value="1"/>
</dbReference>
<dbReference type="AlphaFoldDB" id="A0A4Q7NKF4"/>
<keyword evidence="8" id="KW-1185">Reference proteome</keyword>
<proteinExistence type="inferred from homology"/>